<name>A0AA40S4W3_9HYPH</name>
<protein>
    <submittedName>
        <fullName evidence="2">Uncharacterized protein</fullName>
    </submittedName>
</protein>
<keyword evidence="3" id="KW-1185">Reference proteome</keyword>
<feature type="region of interest" description="Disordered" evidence="1">
    <location>
        <begin position="97"/>
        <end position="124"/>
    </location>
</feature>
<dbReference type="Proteomes" id="UP000543554">
    <property type="component" value="Unassembled WGS sequence"/>
</dbReference>
<organism evidence="2 3">
    <name type="scientific">Methylorubrum thiocyanatum</name>
    <dbReference type="NCBI Taxonomy" id="47958"/>
    <lineage>
        <taxon>Bacteria</taxon>
        <taxon>Pseudomonadati</taxon>
        <taxon>Pseudomonadota</taxon>
        <taxon>Alphaproteobacteria</taxon>
        <taxon>Hyphomicrobiales</taxon>
        <taxon>Methylobacteriaceae</taxon>
        <taxon>Methylorubrum</taxon>
    </lineage>
</organism>
<dbReference type="RefSeq" id="WP_239681585.1">
    <property type="nucleotide sequence ID" value="NZ_BPRF01000020.1"/>
</dbReference>
<proteinExistence type="predicted"/>
<accession>A0AA40S4W3</accession>
<evidence type="ECO:0000313" key="3">
    <source>
        <dbReference type="Proteomes" id="UP000543554"/>
    </source>
</evidence>
<comment type="caution">
    <text evidence="2">The sequence shown here is derived from an EMBL/GenBank/DDBJ whole genome shotgun (WGS) entry which is preliminary data.</text>
</comment>
<dbReference type="AlphaFoldDB" id="A0AA40S4W3"/>
<evidence type="ECO:0000313" key="2">
    <source>
        <dbReference type="EMBL" id="MBA8914615.1"/>
    </source>
</evidence>
<gene>
    <name evidence="2" type="ORF">HNR51_003708</name>
</gene>
<reference evidence="2 3" key="1">
    <citation type="submission" date="2020-08" db="EMBL/GenBank/DDBJ databases">
        <title>Genomic Encyclopedia of Type Strains, Phase IV (KMG-IV): sequencing the most valuable type-strain genomes for metagenomic binning, comparative biology and taxonomic classification.</title>
        <authorList>
            <person name="Goeker M."/>
        </authorList>
    </citation>
    <scope>NUCLEOTIDE SEQUENCE [LARGE SCALE GENOMIC DNA]</scope>
    <source>
        <strain evidence="2 3">DSM 11490</strain>
    </source>
</reference>
<evidence type="ECO:0000256" key="1">
    <source>
        <dbReference type="SAM" id="MobiDB-lite"/>
    </source>
</evidence>
<dbReference type="EMBL" id="JACJIB010000006">
    <property type="protein sequence ID" value="MBA8914615.1"/>
    <property type="molecule type" value="Genomic_DNA"/>
</dbReference>
<sequence length="144" mass="15906">MTAGKSTPRTPLDHIEEAFLDNILETSEADLREEFVEEGRSPDEVVALMKARLAAAHEECAQARMAQAREGLAAFRREEKVVPLDLARQRERLAAMRSRAPAASGMMMAARKGEGLSERDEEGLLEDLADLERLSQLRDGDGEA</sequence>